<proteinExistence type="predicted"/>
<dbReference type="PANTHER" id="PTHR37804">
    <property type="entry name" value="CDAA REGULATORY PROTEIN CDAR"/>
    <property type="match status" value="1"/>
</dbReference>
<evidence type="ECO:0008006" key="4">
    <source>
        <dbReference type="Google" id="ProtNLM"/>
    </source>
</evidence>
<dbReference type="Pfam" id="PF07949">
    <property type="entry name" value="YbbR"/>
    <property type="match status" value="3"/>
</dbReference>
<dbReference type="Proteomes" id="UP000075737">
    <property type="component" value="Unassembled WGS sequence"/>
</dbReference>
<dbReference type="InterPro" id="IPR053154">
    <property type="entry name" value="c-di-AMP_regulator"/>
</dbReference>
<name>A0A161PTY5_9FIRM</name>
<dbReference type="PANTHER" id="PTHR37804:SF1">
    <property type="entry name" value="CDAA REGULATORY PROTEIN CDAR"/>
    <property type="match status" value="1"/>
</dbReference>
<sequence length="401" mass="44320">MRSILSNDFILKVLSVLAALLMWMYVMNEQNPQVTYVIKNVPIKFVNLDTERYVIKGEGKYFVNVKIKARRSMVVGIKPEDINAQVNLQGRTEGDNLLPVNVTVPNFLELIDFTPREVLISLDKVVESQLNVSANIKGVPADGFVAKTPLIKPETVVIRGPKSVVDTLKSAVVEVDISGKSSPVQLKLPVKILDDKGAEYKDIIIRPETVEVTVPVVKAAAVSLKPAVAGNPPSGYVLKNIKIEPENLIITGRDEIINNLLELTTKPVDISEITTDTVVETQIVFPEGVIPVDETMKKARITISVEKAALKEIYYNTEDLEVRNLLEGAQVLLEEKGFILTVLGPESMIEKVNKTDIRLYVDLFGLSEGKHEVRVKAEASTPYAVEKIEPSSIKVTITKLE</sequence>
<dbReference type="RefSeq" id="WP_068748649.1">
    <property type="nucleotide sequence ID" value="NZ_LOHZ01000033.1"/>
</dbReference>
<keyword evidence="1" id="KW-0472">Membrane</keyword>
<dbReference type="Gene3D" id="2.170.120.30">
    <property type="match status" value="2"/>
</dbReference>
<dbReference type="Gene3D" id="2.170.120.40">
    <property type="entry name" value="YbbR-like domain"/>
    <property type="match status" value="2"/>
</dbReference>
<reference evidence="2 3" key="1">
    <citation type="submission" date="2015-12" db="EMBL/GenBank/DDBJ databases">
        <title>Draft genome of Thermovenabulum gondwanense isolated from a red thermophilic microbial mat colonisisng an outflow channel of a bore well.</title>
        <authorList>
            <person name="Patel B.K."/>
        </authorList>
    </citation>
    <scope>NUCLEOTIDE SEQUENCE [LARGE SCALE GENOMIC DNA]</scope>
    <source>
        <strain evidence="2 3">R270</strain>
    </source>
</reference>
<dbReference type="OrthoDB" id="2111604at2"/>
<keyword evidence="1" id="KW-0812">Transmembrane</keyword>
<comment type="caution">
    <text evidence="2">The sequence shown here is derived from an EMBL/GenBank/DDBJ whole genome shotgun (WGS) entry which is preliminary data.</text>
</comment>
<dbReference type="InterPro" id="IPR012505">
    <property type="entry name" value="YbbR"/>
</dbReference>
<gene>
    <name evidence="2" type="ORF">ATZ99_15270</name>
</gene>
<evidence type="ECO:0000313" key="3">
    <source>
        <dbReference type="Proteomes" id="UP000075737"/>
    </source>
</evidence>
<dbReference type="AlphaFoldDB" id="A0A161PTY5"/>
<dbReference type="EMBL" id="LOHZ01000033">
    <property type="protein sequence ID" value="KYO65491.1"/>
    <property type="molecule type" value="Genomic_DNA"/>
</dbReference>
<dbReference type="PATRIC" id="fig|520767.4.peg.1631"/>
<accession>A0A161PTY5</accession>
<feature type="transmembrane region" description="Helical" evidence="1">
    <location>
        <begin position="9"/>
        <end position="26"/>
    </location>
</feature>
<evidence type="ECO:0000256" key="1">
    <source>
        <dbReference type="SAM" id="Phobius"/>
    </source>
</evidence>
<keyword evidence="1" id="KW-1133">Transmembrane helix</keyword>
<organism evidence="2 3">
    <name type="scientific">Thermovenabulum gondwanense</name>
    <dbReference type="NCBI Taxonomy" id="520767"/>
    <lineage>
        <taxon>Bacteria</taxon>
        <taxon>Bacillati</taxon>
        <taxon>Bacillota</taxon>
        <taxon>Clostridia</taxon>
        <taxon>Thermosediminibacterales</taxon>
        <taxon>Thermosediminibacteraceae</taxon>
        <taxon>Thermovenabulum</taxon>
    </lineage>
</organism>
<evidence type="ECO:0000313" key="2">
    <source>
        <dbReference type="EMBL" id="KYO65491.1"/>
    </source>
</evidence>
<dbReference type="STRING" id="520767.ATZ99_15270"/>
<protein>
    <recommendedName>
        <fullName evidence="4">CdaA regulatory protein CdaR</fullName>
    </recommendedName>
</protein>
<keyword evidence="3" id="KW-1185">Reference proteome</keyword>